<evidence type="ECO:0000256" key="1">
    <source>
        <dbReference type="SAM" id="Phobius"/>
    </source>
</evidence>
<reference evidence="3" key="1">
    <citation type="submission" date="2018-05" db="EMBL/GenBank/DDBJ databases">
        <title>Complete Genome Sequence of Methylobacterium sp. 17SD2-17.</title>
        <authorList>
            <person name="Srinivasan S."/>
        </authorList>
    </citation>
    <scope>NUCLEOTIDE SEQUENCE [LARGE SCALE GENOMIC DNA]</scope>
    <source>
        <strain evidence="3">17SD2-17</strain>
    </source>
</reference>
<feature type="transmembrane region" description="Helical" evidence="1">
    <location>
        <begin position="148"/>
        <end position="168"/>
    </location>
</feature>
<keyword evidence="1" id="KW-1133">Transmembrane helix</keyword>
<evidence type="ECO:0008006" key="4">
    <source>
        <dbReference type="Google" id="ProtNLM"/>
    </source>
</evidence>
<proteinExistence type="predicted"/>
<feature type="transmembrane region" description="Helical" evidence="1">
    <location>
        <begin position="340"/>
        <end position="360"/>
    </location>
</feature>
<dbReference type="InterPro" id="IPR005625">
    <property type="entry name" value="PepSY-ass_TM"/>
</dbReference>
<evidence type="ECO:0000313" key="2">
    <source>
        <dbReference type="EMBL" id="AWN42223.1"/>
    </source>
</evidence>
<feature type="transmembrane region" description="Helical" evidence="1">
    <location>
        <begin position="21"/>
        <end position="43"/>
    </location>
</feature>
<keyword evidence="3" id="KW-1185">Reference proteome</keyword>
<feature type="transmembrane region" description="Helical" evidence="1">
    <location>
        <begin position="189"/>
        <end position="217"/>
    </location>
</feature>
<gene>
    <name evidence="2" type="ORF">DK389_19110</name>
</gene>
<dbReference type="RefSeq" id="WP_109891891.1">
    <property type="nucleotide sequence ID" value="NZ_CP029550.1"/>
</dbReference>
<dbReference type="AlphaFoldDB" id="A0A2U8W7Y3"/>
<dbReference type="KEGG" id="mets:DK389_19110"/>
<accession>A0A2U8W7Y3</accession>
<name>A0A2U8W7Y3_9HYPH</name>
<dbReference type="PANTHER" id="PTHR34219">
    <property type="entry name" value="IRON-REGULATED INNER MEMBRANE PROTEIN-RELATED"/>
    <property type="match status" value="1"/>
</dbReference>
<dbReference type="OrthoDB" id="9776609at2"/>
<organism evidence="2 3">
    <name type="scientific">Methylobacterium durans</name>
    <dbReference type="NCBI Taxonomy" id="2202825"/>
    <lineage>
        <taxon>Bacteria</taxon>
        <taxon>Pseudomonadati</taxon>
        <taxon>Pseudomonadota</taxon>
        <taxon>Alphaproteobacteria</taxon>
        <taxon>Hyphomicrobiales</taxon>
        <taxon>Methylobacteriaceae</taxon>
        <taxon>Methylobacterium</taxon>
    </lineage>
</organism>
<keyword evidence="1" id="KW-0812">Transmembrane</keyword>
<dbReference type="Proteomes" id="UP000245926">
    <property type="component" value="Chromosome"/>
</dbReference>
<evidence type="ECO:0000313" key="3">
    <source>
        <dbReference type="Proteomes" id="UP000245926"/>
    </source>
</evidence>
<dbReference type="Pfam" id="PF03929">
    <property type="entry name" value="PepSY_TM"/>
    <property type="match status" value="1"/>
</dbReference>
<sequence length="373" mass="40765">MTGRESPRGRLRAAWKRLHRWFGLGGGALLVLIGLTGSLNVFYREIDAALNPALYRPASPERRIGPSEALAAAAQADREPVSQIAPPDCVWPVWVIVHAHPDRRTWTTMIDPSDGRVLGRRDTGTAFAHLVYRLHHTLLLRDWWGKEAVGVAGIGLLLSCLSGLWLWWPRPGRFRRSVTLRRGVSRQRFWLDLHGAAGFWACAVLVVVAVTGIGHIFPGLMRPVVGAFSPVTALPSPNLPASDAPRLGADAILAAVRSAHPEAAVTRINPPSGSRNSWRVFLAPPGVDPAFRSDGVLWLDPWSGRIVEDRSWGAMSNGNRYQALQIWLHNGSVAGLPGRLLVFAAGFAPLLLFASGFAVWRSRRARLRALAPA</sequence>
<protein>
    <recommendedName>
        <fullName evidence="4">Peptidase</fullName>
    </recommendedName>
</protein>
<keyword evidence="1" id="KW-0472">Membrane</keyword>
<dbReference type="EMBL" id="CP029550">
    <property type="protein sequence ID" value="AWN42223.1"/>
    <property type="molecule type" value="Genomic_DNA"/>
</dbReference>